<feature type="compositionally biased region" description="Basic and acidic residues" evidence="2">
    <location>
        <begin position="645"/>
        <end position="671"/>
    </location>
</feature>
<evidence type="ECO:0000313" key="3">
    <source>
        <dbReference type="EMBL" id="GJT06144.1"/>
    </source>
</evidence>
<feature type="compositionally biased region" description="Basic residues" evidence="2">
    <location>
        <begin position="979"/>
        <end position="995"/>
    </location>
</feature>
<feature type="compositionally biased region" description="Basic and acidic residues" evidence="2">
    <location>
        <begin position="962"/>
        <end position="978"/>
    </location>
</feature>
<evidence type="ECO:0000256" key="2">
    <source>
        <dbReference type="SAM" id="MobiDB-lite"/>
    </source>
</evidence>
<sequence length="1206" mass="138277">MDVRVPSCMAQLIRSCQAKKMVFFKVQDKYVQNPKKFDFSQPDHDVCSMYLKGKPKPGLWSVIFLQREYISWQCKKQTIVATSTTEAEYVAAANCCGQVLWIQNQMLDYGFSQMSAKDKNGLGYGTQLDEMRSFLTPSADTSFAGKTNKIEKSNLKINRDKFIIEDWNSDDEDDVSEKERIGFKKIKACFVCKSTDHLIKDCDFYDKKSPEPKLKTGVNTGQRVVKPVWDNAKRVNQQNFSNKLKYPQARRSVVPSGVLTKIGLVNPVRPNGKRAVHTISIARPISTARSVSTARQFALKIAQSGSAIRTIYPRMDNVRPRSSYSPIKRPYYTKLTFRPKKLKQDVETSRVKNMTIAGTKAVVNIGKGKMDNDLKKSRWVWRPKGNYMDHESKDKGSFILKKFEYVDPKGISNGCSSHMTGNKAYLSDYRDYNGGFVAFGSDPKGDELKFNLFSVSQMCDKKNSVLFTDTECLILSTSFKLLDENQVVLRAPRQNRVYSLDLKNIVPYGGDQPPETSSSHATTQNSRDSLEGTNGNEGDQVHTPHDSSLSGFFALESIKDAQAAKLSALKSRIKKLEKKCKPSISHHRAWLKSVSMKKRFGKKESVSKQWRKKSKPESNLDDSTVFDDQDADHGMEYMETEEAVDERRQSGGTRDVKLNDDTKVVEDKGSGDKGGNAEELVSTARPDIDAARQEDSVVEPRTPPTTTSIFDDEDITMAQTFIKMKEEKAKEKGVSIKDVDDSSRPARSILTLKPLPTIDPKDKGKGVLKESPVKKVKRSDLDAAQIAKDAEIARLVHEKELAEMEREREERQRQDQASVDYIASLYDEVQAKMDASEELAARLQMEEREMYTIEERSKLLAEFFERRKKLLAEERAAAVRNKPPTRTQLRSLMMTYLKHTGKYRHNQLNKKTFEEIQALYIKEQERDADFVPIGSERDEKMIDKMNKKAAGMDEEEVPEEPESTKVEVKQEGREENIRKRSGRRLKMKATKKSKRQKTDSDLEEEEQLRASLKIVPDEEEEIDYEVLGTRYPIVNWESAFYHTDRYGVPHDYYRVFRANGSSRYIKTFTEMVSRFDRLDFIELHSLVMQRFSTTTPEGIDLVLWGDLRIMFEETADDDIWKNQEKWIIKSWTFYENCGVHILALEDGTEIHMLAERRYPLIRETLERMMELRLTAESEGEAVFDLLRFIQKQIDEFGGQDGSEKDL</sequence>
<feature type="region of interest" description="Disordered" evidence="2">
    <location>
        <begin position="947"/>
        <end position="1006"/>
    </location>
</feature>
<keyword evidence="4" id="KW-1185">Reference proteome</keyword>
<feature type="compositionally biased region" description="Acidic residues" evidence="2">
    <location>
        <begin position="952"/>
        <end position="961"/>
    </location>
</feature>
<feature type="compositionally biased region" description="Polar residues" evidence="2">
    <location>
        <begin position="514"/>
        <end position="537"/>
    </location>
</feature>
<protein>
    <submittedName>
        <fullName evidence="3">Uncharacterized protein</fullName>
    </submittedName>
</protein>
<dbReference type="EMBL" id="BQNB010012643">
    <property type="protein sequence ID" value="GJT06144.1"/>
    <property type="molecule type" value="Genomic_DNA"/>
</dbReference>
<evidence type="ECO:0000256" key="1">
    <source>
        <dbReference type="SAM" id="Coils"/>
    </source>
</evidence>
<feature type="compositionally biased region" description="Basic and acidic residues" evidence="2">
    <location>
        <begin position="686"/>
        <end position="695"/>
    </location>
</feature>
<reference evidence="3" key="1">
    <citation type="journal article" date="2022" name="Int. J. Mol. Sci.">
        <title>Draft Genome of Tanacetum Coccineum: Genomic Comparison of Closely Related Tanacetum-Family Plants.</title>
        <authorList>
            <person name="Yamashiro T."/>
            <person name="Shiraishi A."/>
            <person name="Nakayama K."/>
            <person name="Satake H."/>
        </authorList>
    </citation>
    <scope>NUCLEOTIDE SEQUENCE</scope>
</reference>
<feature type="coiled-coil region" evidence="1">
    <location>
        <begin position="787"/>
        <end position="846"/>
    </location>
</feature>
<feature type="region of interest" description="Disordered" evidence="2">
    <location>
        <begin position="601"/>
        <end position="713"/>
    </location>
</feature>
<feature type="region of interest" description="Disordered" evidence="2">
    <location>
        <begin position="509"/>
        <end position="546"/>
    </location>
</feature>
<accession>A0ABQ5AYZ4</accession>
<reference evidence="3" key="2">
    <citation type="submission" date="2022-01" db="EMBL/GenBank/DDBJ databases">
        <authorList>
            <person name="Yamashiro T."/>
            <person name="Shiraishi A."/>
            <person name="Satake H."/>
            <person name="Nakayama K."/>
        </authorList>
    </citation>
    <scope>NUCLEOTIDE SEQUENCE</scope>
</reference>
<name>A0ABQ5AYZ4_9ASTR</name>
<evidence type="ECO:0000313" key="4">
    <source>
        <dbReference type="Proteomes" id="UP001151760"/>
    </source>
</evidence>
<keyword evidence="1" id="KW-0175">Coiled coil</keyword>
<proteinExistence type="predicted"/>
<dbReference type="CDD" id="cd09272">
    <property type="entry name" value="RNase_HI_RT_Ty1"/>
    <property type="match status" value="1"/>
</dbReference>
<organism evidence="3 4">
    <name type="scientific">Tanacetum coccineum</name>
    <dbReference type="NCBI Taxonomy" id="301880"/>
    <lineage>
        <taxon>Eukaryota</taxon>
        <taxon>Viridiplantae</taxon>
        <taxon>Streptophyta</taxon>
        <taxon>Embryophyta</taxon>
        <taxon>Tracheophyta</taxon>
        <taxon>Spermatophyta</taxon>
        <taxon>Magnoliopsida</taxon>
        <taxon>eudicotyledons</taxon>
        <taxon>Gunneridae</taxon>
        <taxon>Pentapetalae</taxon>
        <taxon>asterids</taxon>
        <taxon>campanulids</taxon>
        <taxon>Asterales</taxon>
        <taxon>Asteraceae</taxon>
        <taxon>Asteroideae</taxon>
        <taxon>Anthemideae</taxon>
        <taxon>Anthemidinae</taxon>
        <taxon>Tanacetum</taxon>
    </lineage>
</organism>
<dbReference type="Proteomes" id="UP001151760">
    <property type="component" value="Unassembled WGS sequence"/>
</dbReference>
<comment type="caution">
    <text evidence="3">The sequence shown here is derived from an EMBL/GenBank/DDBJ whole genome shotgun (WGS) entry which is preliminary data.</text>
</comment>
<gene>
    <name evidence="3" type="ORF">Tco_0840606</name>
</gene>